<evidence type="ECO:0000256" key="1">
    <source>
        <dbReference type="ARBA" id="ARBA00004141"/>
    </source>
</evidence>
<dbReference type="GO" id="GO:0005886">
    <property type="term" value="C:plasma membrane"/>
    <property type="evidence" value="ECO:0007669"/>
    <property type="project" value="TreeGrafter"/>
</dbReference>
<dbReference type="Gene3D" id="1.20.1080.10">
    <property type="entry name" value="Glycerol uptake facilitator protein"/>
    <property type="match status" value="1"/>
</dbReference>
<feature type="region of interest" description="Disordered" evidence="5">
    <location>
        <begin position="1"/>
        <end position="34"/>
    </location>
</feature>
<dbReference type="EMBL" id="QPMK01000010">
    <property type="protein sequence ID" value="RDD65671.1"/>
    <property type="molecule type" value="Genomic_DNA"/>
</dbReference>
<accession>A0A369TK17</accession>
<name>A0A369TK17_9RHOB</name>
<dbReference type="InterPro" id="IPR023271">
    <property type="entry name" value="Aquaporin-like"/>
</dbReference>
<gene>
    <name evidence="7" type="ORF">DU478_13425</name>
</gene>
<comment type="subcellular location">
    <subcellularLocation>
        <location evidence="1">Membrane</location>
        <topology evidence="1">Multi-pass membrane protein</topology>
    </subcellularLocation>
</comment>
<dbReference type="RefSeq" id="WP_114511483.1">
    <property type="nucleotide sequence ID" value="NZ_QPMK01000010.1"/>
</dbReference>
<dbReference type="InterPro" id="IPR000292">
    <property type="entry name" value="For/NO2_transpt"/>
</dbReference>
<evidence type="ECO:0000256" key="2">
    <source>
        <dbReference type="ARBA" id="ARBA00022692"/>
    </source>
</evidence>
<proteinExistence type="predicted"/>
<dbReference type="AlphaFoldDB" id="A0A369TK17"/>
<feature type="transmembrane region" description="Helical" evidence="6">
    <location>
        <begin position="256"/>
        <end position="281"/>
    </location>
</feature>
<feature type="transmembrane region" description="Helical" evidence="6">
    <location>
        <begin position="216"/>
        <end position="236"/>
    </location>
</feature>
<feature type="transmembrane region" description="Helical" evidence="6">
    <location>
        <begin position="189"/>
        <end position="209"/>
    </location>
</feature>
<dbReference type="OrthoDB" id="261587at2"/>
<keyword evidence="2 6" id="KW-0812">Transmembrane</keyword>
<dbReference type="PANTHER" id="PTHR30520">
    <property type="entry name" value="FORMATE TRANSPORTER-RELATED"/>
    <property type="match status" value="1"/>
</dbReference>
<dbReference type="Pfam" id="PF01226">
    <property type="entry name" value="Form_Nir_trans"/>
    <property type="match status" value="1"/>
</dbReference>
<dbReference type="PANTHER" id="PTHR30520:SF2">
    <property type="entry name" value="INNER MEMBRANE PROTEIN YFDC"/>
    <property type="match status" value="1"/>
</dbReference>
<feature type="transmembrane region" description="Helical" evidence="6">
    <location>
        <begin position="62"/>
        <end position="83"/>
    </location>
</feature>
<evidence type="ECO:0000256" key="4">
    <source>
        <dbReference type="ARBA" id="ARBA00023136"/>
    </source>
</evidence>
<feature type="transmembrane region" description="Helical" evidence="6">
    <location>
        <begin position="141"/>
        <end position="163"/>
    </location>
</feature>
<evidence type="ECO:0000256" key="5">
    <source>
        <dbReference type="SAM" id="MobiDB-lite"/>
    </source>
</evidence>
<evidence type="ECO:0000256" key="6">
    <source>
        <dbReference type="SAM" id="Phobius"/>
    </source>
</evidence>
<keyword evidence="4 6" id="KW-0472">Membrane</keyword>
<keyword evidence="3 6" id="KW-1133">Transmembrane helix</keyword>
<reference evidence="7 8" key="1">
    <citation type="submission" date="2018-07" db="EMBL/GenBank/DDBJ databases">
        <title>Thalassococcus profundi sp. nov., a marine bacterium isolated from deep seawater of Okinawa Trough.</title>
        <authorList>
            <person name="Yu M."/>
        </authorList>
    </citation>
    <scope>NUCLEOTIDE SEQUENCE [LARGE SCALE GENOMIC DNA]</scope>
    <source>
        <strain evidence="7 8">WRAS1</strain>
    </source>
</reference>
<sequence length="294" mass="31678">MTDTPQEENRQDPVGKPGNGNDSQRKSEEETVSSVTRMSARLIYEAIRRDGEEELDRPNVSLIYSGLAAGLLISLSILGEAILRSHLDLGEGSTFLIENLGYSFGFLVVILGRMQLFTENTITTVLPVVSRQSLSCLWAMVRLWAIVLAANTVGAILAAGFLAKTGVLSADLFEAFTSLSHHAVGMGPWTSFIKAIPAGVLVAGIVWMMPSAQSNAFMVIVVFTWLIAAGDFPHIVAGSVEMGFLLWLGELGPIAAIFEFFLPVLMGNIIGGTAIFTLLAWGQVKYEVAKGDRV</sequence>
<comment type="caution">
    <text evidence="7">The sequence shown here is derived from an EMBL/GenBank/DDBJ whole genome shotgun (WGS) entry which is preliminary data.</text>
</comment>
<protein>
    <submittedName>
        <fullName evidence="7">Formate/nitrite transporter family protein</fullName>
    </submittedName>
</protein>
<evidence type="ECO:0000313" key="8">
    <source>
        <dbReference type="Proteomes" id="UP000253977"/>
    </source>
</evidence>
<organism evidence="7 8">
    <name type="scientific">Thalassococcus profundi</name>
    <dbReference type="NCBI Taxonomy" id="2282382"/>
    <lineage>
        <taxon>Bacteria</taxon>
        <taxon>Pseudomonadati</taxon>
        <taxon>Pseudomonadota</taxon>
        <taxon>Alphaproteobacteria</taxon>
        <taxon>Rhodobacterales</taxon>
        <taxon>Roseobacteraceae</taxon>
        <taxon>Thalassococcus</taxon>
    </lineage>
</organism>
<evidence type="ECO:0000313" key="7">
    <source>
        <dbReference type="EMBL" id="RDD65671.1"/>
    </source>
</evidence>
<evidence type="ECO:0000256" key="3">
    <source>
        <dbReference type="ARBA" id="ARBA00022989"/>
    </source>
</evidence>
<dbReference type="Proteomes" id="UP000253977">
    <property type="component" value="Unassembled WGS sequence"/>
</dbReference>
<dbReference type="GO" id="GO:0015499">
    <property type="term" value="F:formate transmembrane transporter activity"/>
    <property type="evidence" value="ECO:0007669"/>
    <property type="project" value="TreeGrafter"/>
</dbReference>
<keyword evidence="8" id="KW-1185">Reference proteome</keyword>